<reference evidence="8" key="1">
    <citation type="submission" date="2007-02" db="EMBL/GenBank/DDBJ databases">
        <authorList>
            <person name="DeShazer D."/>
            <person name="Woods D.E."/>
            <person name="Nierman W.C."/>
        </authorList>
    </citation>
    <scope>NUCLEOTIDE SEQUENCE [LARGE SCALE GENOMIC DNA]</scope>
    <source>
        <strain evidence="8">1106a</strain>
    </source>
</reference>
<dbReference type="Gene3D" id="3.40.1090.10">
    <property type="entry name" value="Cytosolic phospholipase A2 catalytic domain"/>
    <property type="match status" value="2"/>
</dbReference>
<dbReference type="GO" id="GO:0016787">
    <property type="term" value="F:hydrolase activity"/>
    <property type="evidence" value="ECO:0007669"/>
    <property type="project" value="UniProtKB-UniRule"/>
</dbReference>
<proteinExistence type="predicted"/>
<evidence type="ECO:0000259" key="6">
    <source>
        <dbReference type="PROSITE" id="PS51635"/>
    </source>
</evidence>
<dbReference type="EMBL" id="CP000573">
    <property type="protein sequence ID" value="ABN94986.2"/>
    <property type="molecule type" value="Genomic_DNA"/>
</dbReference>
<feature type="active site" description="Proton acceptor" evidence="4">
    <location>
        <position position="472"/>
    </location>
</feature>
<dbReference type="AlphaFoldDB" id="A3P3H2"/>
<keyword evidence="1 4" id="KW-0378">Hydrolase</keyword>
<dbReference type="InterPro" id="IPR050301">
    <property type="entry name" value="NTE"/>
</dbReference>
<dbReference type="GO" id="GO:0016042">
    <property type="term" value="P:lipid catabolic process"/>
    <property type="evidence" value="ECO:0007669"/>
    <property type="project" value="UniProtKB-UniRule"/>
</dbReference>
<dbReference type="InterPro" id="IPR016035">
    <property type="entry name" value="Acyl_Trfase/lysoPLipase"/>
</dbReference>
<evidence type="ECO:0000313" key="8">
    <source>
        <dbReference type="Proteomes" id="UP000006738"/>
    </source>
</evidence>
<dbReference type="PANTHER" id="PTHR14226:SF76">
    <property type="entry name" value="NTE FAMILY PROTEIN RSSA"/>
    <property type="match status" value="1"/>
</dbReference>
<dbReference type="KEGG" id="bpl:BURPS1106A_A0846"/>
<dbReference type="Gene3D" id="2.40.160.50">
    <property type="entry name" value="membrane protein fhac: a member of the omp85/tpsb transporter family"/>
    <property type="match status" value="1"/>
</dbReference>
<feature type="short sequence motif" description="GXGXXG" evidence="4">
    <location>
        <begin position="297"/>
        <end position="302"/>
    </location>
</feature>
<evidence type="ECO:0000313" key="7">
    <source>
        <dbReference type="EMBL" id="ABN94986.2"/>
    </source>
</evidence>
<dbReference type="InterPro" id="IPR002641">
    <property type="entry name" value="PNPLA_dom"/>
</dbReference>
<evidence type="ECO:0000256" key="5">
    <source>
        <dbReference type="SAM" id="MobiDB-lite"/>
    </source>
</evidence>
<accession>A3P3H2</accession>
<dbReference type="Pfam" id="PF07244">
    <property type="entry name" value="POTRA"/>
    <property type="match status" value="1"/>
</dbReference>
<evidence type="ECO:0000256" key="1">
    <source>
        <dbReference type="ARBA" id="ARBA00022801"/>
    </source>
</evidence>
<comment type="caution">
    <text evidence="4">Lacks conserved residue(s) required for the propagation of feature annotation.</text>
</comment>
<dbReference type="Pfam" id="PF01734">
    <property type="entry name" value="Patatin"/>
    <property type="match status" value="1"/>
</dbReference>
<feature type="compositionally biased region" description="Basic residues" evidence="5">
    <location>
        <begin position="1"/>
        <end position="15"/>
    </location>
</feature>
<dbReference type="GO" id="GO:0019867">
    <property type="term" value="C:outer membrane"/>
    <property type="evidence" value="ECO:0007669"/>
    <property type="project" value="InterPro"/>
</dbReference>
<feature type="region of interest" description="Disordered" evidence="5">
    <location>
        <begin position="1"/>
        <end position="23"/>
    </location>
</feature>
<feature type="region of interest" description="Disordered" evidence="5">
    <location>
        <begin position="207"/>
        <end position="267"/>
    </location>
</feature>
<dbReference type="PROSITE" id="PS51635">
    <property type="entry name" value="PNPLA"/>
    <property type="match status" value="1"/>
</dbReference>
<feature type="domain" description="PNPLA" evidence="6">
    <location>
        <begin position="293"/>
        <end position="485"/>
    </location>
</feature>
<feature type="compositionally biased region" description="Low complexity" evidence="5">
    <location>
        <begin position="207"/>
        <end position="246"/>
    </location>
</feature>
<keyword evidence="3 4" id="KW-0443">Lipid metabolism</keyword>
<dbReference type="InterPro" id="IPR010827">
    <property type="entry name" value="BamA/TamA_POTRA"/>
</dbReference>
<feature type="compositionally biased region" description="Low complexity" evidence="5">
    <location>
        <begin position="254"/>
        <end position="267"/>
    </location>
</feature>
<feature type="active site" description="Nucleophile" evidence="4">
    <location>
        <position position="326"/>
    </location>
</feature>
<evidence type="ECO:0000256" key="2">
    <source>
        <dbReference type="ARBA" id="ARBA00022963"/>
    </source>
</evidence>
<dbReference type="SUPFAM" id="SSF52151">
    <property type="entry name" value="FabD/lysophospholipase-like"/>
    <property type="match status" value="1"/>
</dbReference>
<protein>
    <submittedName>
        <fullName evidence="7">Outer membrane protein</fullName>
    </submittedName>
</protein>
<name>A3P3H2_BURP0</name>
<organism evidence="7 8">
    <name type="scientific">Burkholderia pseudomallei (strain 1106a)</name>
    <dbReference type="NCBI Taxonomy" id="357348"/>
    <lineage>
        <taxon>Bacteria</taxon>
        <taxon>Pseudomonadati</taxon>
        <taxon>Pseudomonadota</taxon>
        <taxon>Betaproteobacteria</taxon>
        <taxon>Burkholderiales</taxon>
        <taxon>Burkholderiaceae</taxon>
        <taxon>Burkholderia</taxon>
        <taxon>pseudomallei group</taxon>
    </lineage>
</organism>
<gene>
    <name evidence="7" type="ordered locus">BURPS1106A_A0846</name>
</gene>
<dbReference type="Pfam" id="PF19143">
    <property type="entry name" value="Omp85_2"/>
    <property type="match status" value="1"/>
</dbReference>
<dbReference type="InterPro" id="IPR043864">
    <property type="entry name" value="Omp85-like_dom"/>
</dbReference>
<dbReference type="PANTHER" id="PTHR14226">
    <property type="entry name" value="NEUROPATHY TARGET ESTERASE/SWISS CHEESE D.MELANOGASTER"/>
    <property type="match status" value="1"/>
</dbReference>
<keyword evidence="2 4" id="KW-0442">Lipid degradation</keyword>
<feature type="region of interest" description="Disordered" evidence="5">
    <location>
        <begin position="165"/>
        <end position="185"/>
    </location>
</feature>
<evidence type="ECO:0000256" key="3">
    <source>
        <dbReference type="ARBA" id="ARBA00023098"/>
    </source>
</evidence>
<dbReference type="CDD" id="cd07205">
    <property type="entry name" value="Pat_PNPLA6_PNPLA7_NTE1_like"/>
    <property type="match status" value="1"/>
</dbReference>
<dbReference type="Gene3D" id="3.10.20.310">
    <property type="entry name" value="membrane protein fhac"/>
    <property type="match status" value="1"/>
</dbReference>
<sequence length="1016" mass="107237">MRRRPPPRAGCRRRAQSTQSLSGRMPEYFRRFHEFSIARQVALHCPAGANRGNAWSRPDKSGTLSLLPVPDRRSRPFQSDHTKATIMTVLASSARAGFRVPGFVAALLFVCAATGRPAPAAAADTATVASAATAAASAAGAPASTTLPPAATPTRVASSAVAASSSASSPASSPASSSASSSASAATPANAAAAWSWTAARRADAPDSSSVSNAVSNSGSNVAGTAAAHGPHAPHTAPDAGAGAPSAPTPPTAATPAAAGASASTAAAPTPAATDTLVCMPDGGGPHRPAIGLVLSGGGARGYAHLGVLKVLEANRIPVDCIAATSMGAVVGGLYATGMTAQDMQRRLSQVNLADIAFDVTERSDLPQKKREDERLYIDSLTIGFDSKGFKAPVGLVQGNRLQALLANWTAAVPTNQPFDRLPIPFRAIATDLQTGQKVVLDHGSLPLAIRASMALPGLFSPAEIDGRALVDGGLVGNLPVDAARAMGADVVIAVDIGSPLRPLDALASPADVMQQMIGILIRQNVAEQRKQLTANDILLQPDLGKQTFTDFQNANQAIAAGEAAAVAALPRLARYALSPEQYEAYRAAHARPQQPIRITSIEIRTNGASVPKQIVRNALRVKPGDVYDPQAVSADLLSLTTSGNFENVTQQIINEGDEHRLVIDAQEKYWGPNFLLFGLGMSSSSTDEGGFRLHLGYRRPWLTPSGLEFRADTTLGSDMQSVHVELRQPLSNKTGYYVAPYADYKRRFTNLYDSDTDIKITQYRFQTSRVGLDFGLPLARLGDFRIGLAYTHLTASPTYNVPLNWFLPDDAPSPGTLFPSAYGHQISARARLVIDQLDDPTFPRKGYFVEARVERSLSKSNDTFFDSDASFTDVYGRLMVAQRFGRHSVNISVEAGKSFGGTNFGNPLGYTLGGFQHLSAYAADQLSGNALLYGQVTYMNQLATFNASPIKALYVGASAEVGNVWTPDTRIGSGSLKQSYTFFTSLTTAFGPVYFGVALAPGGRRNIYFQLGRTY</sequence>
<dbReference type="HOGENOM" id="CLU_014750_1_0_4"/>
<dbReference type="Proteomes" id="UP000006738">
    <property type="component" value="Chromosome II"/>
</dbReference>
<evidence type="ECO:0000256" key="4">
    <source>
        <dbReference type="PROSITE-ProRule" id="PRU01161"/>
    </source>
</evidence>
<feature type="short sequence motif" description="DGA/G" evidence="4">
    <location>
        <begin position="472"/>
        <end position="474"/>
    </location>
</feature>